<dbReference type="InterPro" id="IPR051462">
    <property type="entry name" value="CBS_domain-containing"/>
</dbReference>
<evidence type="ECO:0000256" key="1">
    <source>
        <dbReference type="ARBA" id="ARBA00022737"/>
    </source>
</evidence>
<dbReference type="Gene3D" id="3.10.580.10">
    <property type="entry name" value="CBS-domain"/>
    <property type="match status" value="1"/>
</dbReference>
<dbReference type="InterPro" id="IPR000644">
    <property type="entry name" value="CBS_dom"/>
</dbReference>
<evidence type="ECO:0000256" key="2">
    <source>
        <dbReference type="PROSITE-ProRule" id="PRU00703"/>
    </source>
</evidence>
<dbReference type="InterPro" id="IPR046342">
    <property type="entry name" value="CBS_dom_sf"/>
</dbReference>
<keyword evidence="2" id="KW-0129">CBS domain</keyword>
<organism evidence="4 5">
    <name type="scientific">Halopelagius inordinatus</name>
    <dbReference type="NCBI Taxonomy" id="553467"/>
    <lineage>
        <taxon>Archaea</taxon>
        <taxon>Methanobacteriati</taxon>
        <taxon>Methanobacteriota</taxon>
        <taxon>Stenosarchaea group</taxon>
        <taxon>Halobacteria</taxon>
        <taxon>Halobacteriales</taxon>
        <taxon>Haloferacaceae</taxon>
    </lineage>
</organism>
<feature type="domain" description="CBS" evidence="3">
    <location>
        <begin position="5"/>
        <end position="61"/>
    </location>
</feature>
<accession>A0A1I2WRQ6</accession>
<dbReference type="PANTHER" id="PTHR48108">
    <property type="entry name" value="CBS DOMAIN-CONTAINING PROTEIN CBSX2, CHLOROPLASTIC"/>
    <property type="match status" value="1"/>
</dbReference>
<name>A0A1I2WRQ6_9EURY</name>
<dbReference type="PROSITE" id="PS51371">
    <property type="entry name" value="CBS"/>
    <property type="match status" value="2"/>
</dbReference>
<evidence type="ECO:0000313" key="5">
    <source>
        <dbReference type="Proteomes" id="UP000198876"/>
    </source>
</evidence>
<dbReference type="PANTHER" id="PTHR48108:SF6">
    <property type="entry name" value="CBS DOMAIN-CONTAINING PROTEIN CBSX1, CHLOROPLASTIC"/>
    <property type="match status" value="1"/>
</dbReference>
<gene>
    <name evidence="4" type="ORF">SAMN04488063_3640</name>
</gene>
<dbReference type="SUPFAM" id="SSF54631">
    <property type="entry name" value="CBS-domain pair"/>
    <property type="match status" value="1"/>
</dbReference>
<dbReference type="SMART" id="SM00116">
    <property type="entry name" value="CBS"/>
    <property type="match status" value="2"/>
</dbReference>
<keyword evidence="5" id="KW-1185">Reference proteome</keyword>
<proteinExistence type="predicted"/>
<reference evidence="5" key="1">
    <citation type="submission" date="2016-10" db="EMBL/GenBank/DDBJ databases">
        <authorList>
            <person name="Varghese N."/>
            <person name="Submissions S."/>
        </authorList>
    </citation>
    <scope>NUCLEOTIDE SEQUENCE [LARGE SCALE GENOMIC DNA]</scope>
    <source>
        <strain evidence="5">CGMCC 1.7739</strain>
    </source>
</reference>
<dbReference type="Pfam" id="PF00571">
    <property type="entry name" value="CBS"/>
    <property type="match status" value="2"/>
</dbReference>
<dbReference type="STRING" id="553467.SAMN04488063_3640"/>
<evidence type="ECO:0000259" key="3">
    <source>
        <dbReference type="PROSITE" id="PS51371"/>
    </source>
</evidence>
<dbReference type="CDD" id="cd02205">
    <property type="entry name" value="CBS_pair_SF"/>
    <property type="match status" value="1"/>
</dbReference>
<protein>
    <submittedName>
        <fullName evidence="4">CBS domain-containing protein</fullName>
    </submittedName>
</protein>
<keyword evidence="1" id="KW-0677">Repeat</keyword>
<feature type="domain" description="CBS" evidence="3">
    <location>
        <begin position="70"/>
        <end position="127"/>
    </location>
</feature>
<evidence type="ECO:0000313" key="4">
    <source>
        <dbReference type="EMBL" id="SFH03309.1"/>
    </source>
</evidence>
<dbReference type="EMBL" id="FOOQ01000009">
    <property type="protein sequence ID" value="SFH03309.1"/>
    <property type="molecule type" value="Genomic_DNA"/>
</dbReference>
<dbReference type="AlphaFoldDB" id="A0A1I2WRQ6"/>
<dbReference type="RefSeq" id="WP_092893987.1">
    <property type="nucleotide sequence ID" value="NZ_FOOQ01000009.1"/>
</dbReference>
<dbReference type="OrthoDB" id="308096at2157"/>
<sequence>MLGDITRTDALTASPDTTVADAAAAMRTRDADIVAVVDEQRPLGLVSPATIGRAVVADEDVRAVPVGTLLDDDPVTIRETADREALLRLFSRRDVRAAVLVDERDAYVGVVTFEDLLATYAREFDALLELTG</sequence>
<dbReference type="Proteomes" id="UP000198876">
    <property type="component" value="Unassembled WGS sequence"/>
</dbReference>